<dbReference type="SMART" id="SM00240">
    <property type="entry name" value="FHA"/>
    <property type="match status" value="1"/>
</dbReference>
<reference evidence="2 3" key="1">
    <citation type="journal article" date="2020" name="ISME J.">
        <title>Comparative genomics reveals insights into cyanobacterial evolution and habitat adaptation.</title>
        <authorList>
            <person name="Chen M.Y."/>
            <person name="Teng W.K."/>
            <person name="Zhao L."/>
            <person name="Hu C.X."/>
            <person name="Zhou Y.K."/>
            <person name="Han B.P."/>
            <person name="Song L.R."/>
            <person name="Shu W.S."/>
        </authorList>
    </citation>
    <scope>NUCLEOTIDE SEQUENCE [LARGE SCALE GENOMIC DNA]</scope>
    <source>
        <strain evidence="2 3">FACHB-3921</strain>
    </source>
</reference>
<dbReference type="Gene3D" id="2.60.200.20">
    <property type="match status" value="1"/>
</dbReference>
<evidence type="ECO:0000259" key="1">
    <source>
        <dbReference type="PROSITE" id="PS50006"/>
    </source>
</evidence>
<proteinExistence type="predicted"/>
<dbReference type="PANTHER" id="PTHR23308">
    <property type="entry name" value="NUCLEAR INHIBITOR OF PROTEIN PHOSPHATASE-1"/>
    <property type="match status" value="1"/>
</dbReference>
<accession>A0ABR8BKP0</accession>
<dbReference type="CDD" id="cd00060">
    <property type="entry name" value="FHA"/>
    <property type="match status" value="1"/>
</dbReference>
<dbReference type="EMBL" id="JACJQL010000061">
    <property type="protein sequence ID" value="MBD2254652.1"/>
    <property type="molecule type" value="Genomic_DNA"/>
</dbReference>
<dbReference type="Pfam" id="PF00498">
    <property type="entry name" value="FHA"/>
    <property type="match status" value="1"/>
</dbReference>
<keyword evidence="3" id="KW-1185">Reference proteome</keyword>
<dbReference type="Proteomes" id="UP000621307">
    <property type="component" value="Unassembled WGS sequence"/>
</dbReference>
<dbReference type="PROSITE" id="PS50006">
    <property type="entry name" value="FHA_DOMAIN"/>
    <property type="match status" value="1"/>
</dbReference>
<feature type="domain" description="FHA" evidence="1">
    <location>
        <begin position="43"/>
        <end position="92"/>
    </location>
</feature>
<dbReference type="InterPro" id="IPR050923">
    <property type="entry name" value="Cell_Proc_Reg/RNA_Proc"/>
</dbReference>
<protein>
    <submittedName>
        <fullName evidence="2">FHA domain-containing protein</fullName>
    </submittedName>
</protein>
<organism evidence="2 3">
    <name type="scientific">Nostoc parmelioides FACHB-3921</name>
    <dbReference type="NCBI Taxonomy" id="2692909"/>
    <lineage>
        <taxon>Bacteria</taxon>
        <taxon>Bacillati</taxon>
        <taxon>Cyanobacteriota</taxon>
        <taxon>Cyanophyceae</taxon>
        <taxon>Nostocales</taxon>
        <taxon>Nostocaceae</taxon>
        <taxon>Nostoc</taxon>
    </lineage>
</organism>
<sequence length="122" mass="14117">MRQKLENLLSQVMEIRHLYLLVHQNHVTKYYVQRACFANNNYYVIGSEKSSHLLIRDISVSRTHAIIIKKDEQYYLADLDSIEGTRIGGTKLEPRQGYLLSDGCLIQIGQVIIEVEIQGKRI</sequence>
<name>A0ABR8BKP0_9NOSO</name>
<dbReference type="InterPro" id="IPR000253">
    <property type="entry name" value="FHA_dom"/>
</dbReference>
<gene>
    <name evidence="2" type="ORF">H6G14_25790</name>
</gene>
<evidence type="ECO:0000313" key="2">
    <source>
        <dbReference type="EMBL" id="MBD2254652.1"/>
    </source>
</evidence>
<dbReference type="SUPFAM" id="SSF49879">
    <property type="entry name" value="SMAD/FHA domain"/>
    <property type="match status" value="1"/>
</dbReference>
<evidence type="ECO:0000313" key="3">
    <source>
        <dbReference type="Proteomes" id="UP000621307"/>
    </source>
</evidence>
<comment type="caution">
    <text evidence="2">The sequence shown here is derived from an EMBL/GenBank/DDBJ whole genome shotgun (WGS) entry which is preliminary data.</text>
</comment>
<dbReference type="InterPro" id="IPR008984">
    <property type="entry name" value="SMAD_FHA_dom_sf"/>
</dbReference>